<evidence type="ECO:0000259" key="1">
    <source>
        <dbReference type="Pfam" id="PF02617"/>
    </source>
</evidence>
<dbReference type="AlphaFoldDB" id="A0A8H7L963"/>
<dbReference type="EMBL" id="JACBPP010000009">
    <property type="protein sequence ID" value="KAF7999503.1"/>
    <property type="molecule type" value="Genomic_DNA"/>
</dbReference>
<feature type="domain" description="Adaptor protein ClpS core" evidence="1">
    <location>
        <begin position="98"/>
        <end position="148"/>
    </location>
</feature>
<reference evidence="2" key="1">
    <citation type="submission" date="2020-10" db="EMBL/GenBank/DDBJ databases">
        <title>The Whole-Genome Sequence of Metschnikowia persimmonesis, a Novel Endophytic Yeast Species Isolated from Medicinal Plant Diospyros kaki Thumb.</title>
        <authorList>
            <person name="Rahmat E."/>
            <person name="Kang Y."/>
        </authorList>
    </citation>
    <scope>NUCLEOTIDE SEQUENCE</scope>
    <source>
        <strain evidence="2">KIOM G15050</strain>
    </source>
</reference>
<dbReference type="InterPro" id="IPR003769">
    <property type="entry name" value="ClpS_core"/>
</dbReference>
<sequence length="255" mass="29035">MCDCGDESAFVKKLNCACLPRDIADYELCEEFKTHIEGTVKTALDYVLDVTNYSINTLPFIHKNINGQGDLAITSEHISELSSLPRDVYGIEDVNSIDRWFLILWNDEDHDYPEAETGIRAATGMDEHKAKRVANEINRKGRAVLREAPHYGDLLESQKAAQVDGLVATISTARDYMRECIILHIFDWLQDITSFKGDFGFREAAKQALAYALLEPGYKLSKPIPSEFLKKQYDENSSTLSGKWYRYQRRSHELG</sequence>
<accession>A0A8H7L963</accession>
<comment type="caution">
    <text evidence="2">The sequence shown here is derived from an EMBL/GenBank/DDBJ whole genome shotgun (WGS) entry which is preliminary data.</text>
</comment>
<name>A0A8H7L963_9ASCO</name>
<evidence type="ECO:0000313" key="3">
    <source>
        <dbReference type="Proteomes" id="UP000649328"/>
    </source>
</evidence>
<protein>
    <recommendedName>
        <fullName evidence="1">Adaptor protein ClpS core domain-containing protein</fullName>
    </recommendedName>
</protein>
<keyword evidence="3" id="KW-1185">Reference proteome</keyword>
<dbReference type="GO" id="GO:0016567">
    <property type="term" value="P:protein ubiquitination"/>
    <property type="evidence" value="ECO:0007669"/>
    <property type="project" value="UniProtKB-UniPathway"/>
</dbReference>
<dbReference type="OrthoDB" id="26387at2759"/>
<dbReference type="Proteomes" id="UP000649328">
    <property type="component" value="Unassembled WGS sequence"/>
</dbReference>
<proteinExistence type="predicted"/>
<dbReference type="SUPFAM" id="SSF54736">
    <property type="entry name" value="ClpS-like"/>
    <property type="match status" value="1"/>
</dbReference>
<dbReference type="UniPathway" id="UPA00143"/>
<dbReference type="InterPro" id="IPR014719">
    <property type="entry name" value="Ribosomal_bL12_C/ClpS-like"/>
</dbReference>
<dbReference type="Pfam" id="PF02617">
    <property type="entry name" value="ClpS"/>
    <property type="match status" value="1"/>
</dbReference>
<gene>
    <name evidence="2" type="ORF">HF325_006179</name>
</gene>
<organism evidence="2 3">
    <name type="scientific">Metschnikowia pulcherrima</name>
    <dbReference type="NCBI Taxonomy" id="27326"/>
    <lineage>
        <taxon>Eukaryota</taxon>
        <taxon>Fungi</taxon>
        <taxon>Dikarya</taxon>
        <taxon>Ascomycota</taxon>
        <taxon>Saccharomycotina</taxon>
        <taxon>Pichiomycetes</taxon>
        <taxon>Metschnikowiaceae</taxon>
        <taxon>Metschnikowia</taxon>
    </lineage>
</organism>
<dbReference type="Gene3D" id="3.30.1390.10">
    <property type="match status" value="1"/>
</dbReference>
<evidence type="ECO:0000313" key="2">
    <source>
        <dbReference type="EMBL" id="KAF7999503.1"/>
    </source>
</evidence>
<dbReference type="GO" id="GO:0030163">
    <property type="term" value="P:protein catabolic process"/>
    <property type="evidence" value="ECO:0007669"/>
    <property type="project" value="InterPro"/>
</dbReference>